<dbReference type="InterPro" id="IPR033162">
    <property type="entry name" value="TBCD"/>
</dbReference>
<feature type="transmembrane region" description="Helical" evidence="4">
    <location>
        <begin position="1440"/>
        <end position="1459"/>
    </location>
</feature>
<feature type="compositionally biased region" description="Basic residues" evidence="3">
    <location>
        <begin position="1262"/>
        <end position="1271"/>
    </location>
</feature>
<dbReference type="GO" id="GO:0005096">
    <property type="term" value="F:GTPase activator activity"/>
    <property type="evidence" value="ECO:0007669"/>
    <property type="project" value="InterPro"/>
</dbReference>
<keyword evidence="4" id="KW-0472">Membrane</keyword>
<keyword evidence="9" id="KW-1185">Reference proteome</keyword>
<dbReference type="Proteomes" id="UP000091967">
    <property type="component" value="Unassembled WGS sequence"/>
</dbReference>
<dbReference type="GO" id="GO:0007023">
    <property type="term" value="P:post-chaperonin tubulin folding pathway"/>
    <property type="evidence" value="ECO:0007669"/>
    <property type="project" value="InterPro"/>
</dbReference>
<feature type="compositionally biased region" description="Basic and acidic residues" evidence="3">
    <location>
        <begin position="1666"/>
        <end position="1686"/>
    </location>
</feature>
<feature type="transmembrane region" description="Helical" evidence="4">
    <location>
        <begin position="1323"/>
        <end position="1342"/>
    </location>
</feature>
<evidence type="ECO:0000259" key="7">
    <source>
        <dbReference type="Pfam" id="PF25767"/>
    </source>
</evidence>
<feature type="transmembrane region" description="Helical" evidence="4">
    <location>
        <begin position="1396"/>
        <end position="1419"/>
    </location>
</feature>
<evidence type="ECO:0000256" key="2">
    <source>
        <dbReference type="PROSITE-ProRule" id="PRU00103"/>
    </source>
</evidence>
<feature type="transmembrane region" description="Helical" evidence="4">
    <location>
        <begin position="1482"/>
        <end position="1508"/>
    </location>
</feature>
<feature type="compositionally biased region" description="Basic and acidic residues" evidence="3">
    <location>
        <begin position="1717"/>
        <end position="1726"/>
    </location>
</feature>
<dbReference type="GO" id="GO:0000226">
    <property type="term" value="P:microtubule cytoskeleton organization"/>
    <property type="evidence" value="ECO:0007669"/>
    <property type="project" value="TreeGrafter"/>
</dbReference>
<feature type="region of interest" description="Disordered" evidence="3">
    <location>
        <begin position="1262"/>
        <end position="1292"/>
    </location>
</feature>
<dbReference type="InterPro" id="IPR049326">
    <property type="entry name" value="Rhodopsin_dom_fungi"/>
</dbReference>
<dbReference type="STRING" id="36050.A0A1B8AFQ8"/>
<keyword evidence="4" id="KW-0812">Transmembrane</keyword>
<keyword evidence="1" id="KW-0143">Chaperone</keyword>
<feature type="transmembrane region" description="Helical" evidence="4">
    <location>
        <begin position="1550"/>
        <end position="1574"/>
    </location>
</feature>
<feature type="region of interest" description="Disordered" evidence="3">
    <location>
        <begin position="1662"/>
        <end position="1808"/>
    </location>
</feature>
<evidence type="ECO:0000256" key="4">
    <source>
        <dbReference type="SAM" id="Phobius"/>
    </source>
</evidence>
<feature type="domain" description="Tubulin-folding cofactor D ARM repeats" evidence="7">
    <location>
        <begin position="380"/>
        <end position="594"/>
    </location>
</feature>
<evidence type="ECO:0000259" key="5">
    <source>
        <dbReference type="Pfam" id="PF12612"/>
    </source>
</evidence>
<feature type="repeat" description="HEAT" evidence="2">
    <location>
        <begin position="391"/>
        <end position="428"/>
    </location>
</feature>
<evidence type="ECO:0000256" key="1">
    <source>
        <dbReference type="ARBA" id="ARBA00023186"/>
    </source>
</evidence>
<keyword evidence="4" id="KW-1133">Transmembrane helix</keyword>
<proteinExistence type="predicted"/>
<feature type="transmembrane region" description="Helical" evidence="4">
    <location>
        <begin position="1354"/>
        <end position="1376"/>
    </location>
</feature>
<dbReference type="PROSITE" id="PS50077">
    <property type="entry name" value="HEAT_REPEAT"/>
    <property type="match status" value="1"/>
</dbReference>
<comment type="caution">
    <text evidence="8">The sequence shown here is derived from an EMBL/GenBank/DDBJ whole genome shotgun (WGS) entry which is preliminary data.</text>
</comment>
<dbReference type="Pfam" id="PF23579">
    <property type="entry name" value="ARM_TBCD"/>
    <property type="match status" value="1"/>
</dbReference>
<evidence type="ECO:0000313" key="9">
    <source>
        <dbReference type="Proteomes" id="UP000091967"/>
    </source>
</evidence>
<organism evidence="8 9">
    <name type="scientific">Fusarium poae</name>
    <dbReference type="NCBI Taxonomy" id="36050"/>
    <lineage>
        <taxon>Eukaryota</taxon>
        <taxon>Fungi</taxon>
        <taxon>Dikarya</taxon>
        <taxon>Ascomycota</taxon>
        <taxon>Pezizomycotina</taxon>
        <taxon>Sordariomycetes</taxon>
        <taxon>Hypocreomycetidae</taxon>
        <taxon>Hypocreales</taxon>
        <taxon>Nectriaceae</taxon>
        <taxon>Fusarium</taxon>
    </lineage>
</organism>
<dbReference type="PANTHER" id="PTHR12658:SF0">
    <property type="entry name" value="TUBULIN-SPECIFIC CHAPERONE D"/>
    <property type="match status" value="1"/>
</dbReference>
<dbReference type="EMBL" id="LYXU01000004">
    <property type="protein sequence ID" value="OBS19304.1"/>
    <property type="molecule type" value="Genomic_DNA"/>
</dbReference>
<name>A0A1B8AFQ8_FUSPO</name>
<feature type="transmembrane region" description="Helical" evidence="4">
    <location>
        <begin position="1520"/>
        <end position="1538"/>
    </location>
</feature>
<dbReference type="InterPro" id="IPR021133">
    <property type="entry name" value="HEAT_type_2"/>
</dbReference>
<dbReference type="GO" id="GO:0048487">
    <property type="term" value="F:beta-tubulin binding"/>
    <property type="evidence" value="ECO:0007669"/>
    <property type="project" value="InterPro"/>
</dbReference>
<protein>
    <submittedName>
        <fullName evidence="8">Uncharacterized protein</fullName>
    </submittedName>
</protein>
<dbReference type="Pfam" id="PF25767">
    <property type="entry name" value="ARM_TBCD_2nd"/>
    <property type="match status" value="1"/>
</dbReference>
<dbReference type="PANTHER" id="PTHR12658">
    <property type="entry name" value="BETA-TUBULIN COFACTOR D"/>
    <property type="match status" value="1"/>
</dbReference>
<dbReference type="Pfam" id="PF12612">
    <property type="entry name" value="TFCD_C"/>
    <property type="match status" value="1"/>
</dbReference>
<sequence length="1808" mass="200789">MLNLTHESNTNQTYNKNPAQLFLFLIVADVSGMDAPEADVDIKLQKVSADLLEDFDRSLPHLLWKPDGHGGTVVRSRVRAKEIFRLTNSILDQFQELPQLLDPYLPKWIPLLAEVFLKHLQTRHRGKTLSSRSKLLVSVEFAICKILYTFCKIRGEKVIVRFLNVEAKYLELLLIAIEESEQASVDDATLGKWSWEERYVVLLWLSHLLLAPFDLSTISSVDLQDMTAPDIPGMVWPENLPAITVRMIPLAIKYLSTPGKERDAAKALLVRMAIRRDMQQLGVLKSLIDWSLASLRPRKDQPLQTTYFCLGVLSFLAGVLRASSDTSDMNPYLSTIFYAIHAISVGKDELSKTIISFALARKMILKVIRSVVVLRLRQPQDAASTELTETAIGYLLESVSDNDTPVRLAASKSLSIITLKLKPDMASQVVEVVLESLNRNVLWTRPAGGKPVRDLSAVDNLEWHGLMLTLSHLLYRRSPPTEQLSDIIHALLLGLSFEQRSMSGGSIGTNVRDAACFGIWALARRYTSDELRAVPTHSVFAAKAHPDTSSIIQVLGTELVVTASLDSAGNIRRGASAALQELIGRHPDTVEQGIWVVQTVDYHSVARRSRAIEEVAVNATRLSSQYGEAIITTLLGWRGIGDLDAGSRRVTGAAFGVLTYELSDSKAGDPLARFKTTVQLLTERLESLQPRQVEERHGLLLCFAAVLDKFPALLQTDTAHDNSSLIDEILSTLSDLLENLQSTAYRKPELLAEAASRLVVSSLPILQTAVLGAKPQLAPRPGQELVQPDNKAEYTSLVPELDSCNKDRSATVIRLVSALRAIVPTWLNRSEQETIEPIASASLVLLLFSSPTERKSLISEWAGIVERRPTSRTAVHGNGYFSALTIAQPLVDSSEDLACQALLERWAWDAEIDTRVAILQSLTRSSILHKKPLTFLQLIAGGLNDYTTNARGDVGSHVRVQALRAVRVLWDQLDEVAVESEWAEASVRALFFSTLRLSAEKLDRVRPEAQAALALILEKSHTKTFLELTFSSKAYFHSLLSLHGGACLQPLLHKVAKEDTGQWMVELMAGFVGSADTGNEDLIIASRAALCGFCEASNENLDLVCHSLLQNLKTRQGQDRVVVPTLEVVAFLFHVQLFQKSTVDLRSLCLQTQKAGYKTGNVRKLEACIKVYVGAASMLGQRGAEPGALEARKRLGALLHHPWPKIRTMVVDGVWGVLGEQKEAADKLTGVDWGQAGKSQIKTTVEELGLYRLRVRRHGIYRQHRSSRKSRPSFSPYDQLLPRSSGPLRRTTGADWGADMALYSEPPTLREFKYDKPTLLVCWWATSFCTLIILLRLAGRFIRTERLFTEDRVAALALIPLYARMACVHYILIYGTNNAQFDDVELTDEQIRQKSIGSGLVLASRIFYAATLWILKFAVLEFLHRLTRATWERAWQTSLYIIRIILAATFIAVVISDFVECRPFSHYWQVLPDPGGQCRQGYVQLLTMAVCNVITDLLLVIFPIPIIVTSGMTIKRKIQLVLLFSLSLSVVGVTLYRVPHIIDENGRQQYRSLLASVELLFATAAANSLVLGSFMRDRGIKKQKFRRSSVAESLDPSLNLRRPTLHRHWGSDEDLVRDVGMTVDPELQDQPDNSSENGALQYTPAPLARKLDQDLERWQFPQRQRSNAEHSDDSLIQHDPLSRSKSENSPAPRRVSFFDVGGLLDVPPESSGSLRANSRDSSKEDSAQSYTPPVPSLPASSGGFRRGSTALLQDIGGLFGPANTRSNRSKPKYGGTELQPIPQSRQESRHGSHAHSGTELRDPGGLLN</sequence>
<reference evidence="8 9" key="1">
    <citation type="submission" date="2016-06" db="EMBL/GenBank/DDBJ databases">
        <title>Living apart together: crosstalk between the core and supernumerary genomes in a fungal plant pathogen.</title>
        <authorList>
            <person name="Vanheule A."/>
            <person name="Audenaert K."/>
            <person name="Warris S."/>
            <person name="Van De Geest H."/>
            <person name="Schijlen E."/>
            <person name="Hofte M."/>
            <person name="De Saeger S."/>
            <person name="Haesaert G."/>
            <person name="Waalwijk C."/>
            <person name="Van Der Lee T."/>
        </authorList>
    </citation>
    <scope>NUCLEOTIDE SEQUENCE [LARGE SCALE GENOMIC DNA]</scope>
    <source>
        <strain evidence="8 9">2516</strain>
    </source>
</reference>
<dbReference type="InterPro" id="IPR022577">
    <property type="entry name" value="TBCD_C"/>
</dbReference>
<evidence type="ECO:0000256" key="3">
    <source>
        <dbReference type="SAM" id="MobiDB-lite"/>
    </source>
</evidence>
<feature type="domain" description="Rhodopsin" evidence="6">
    <location>
        <begin position="1335"/>
        <end position="1543"/>
    </location>
</feature>
<dbReference type="InterPro" id="IPR016024">
    <property type="entry name" value="ARM-type_fold"/>
</dbReference>
<feature type="compositionally biased region" description="Basic and acidic residues" evidence="3">
    <location>
        <begin position="1786"/>
        <end position="1802"/>
    </location>
</feature>
<evidence type="ECO:0000259" key="6">
    <source>
        <dbReference type="Pfam" id="PF20684"/>
    </source>
</evidence>
<feature type="domain" description="Tubulin-folding cofactor D C-terminal" evidence="5">
    <location>
        <begin position="994"/>
        <end position="1164"/>
    </location>
</feature>
<dbReference type="InterPro" id="IPR058033">
    <property type="entry name" value="ARM_TBCD_2nd"/>
</dbReference>
<accession>A0A1B8AFQ8</accession>
<dbReference type="SUPFAM" id="SSF48371">
    <property type="entry name" value="ARM repeat"/>
    <property type="match status" value="2"/>
</dbReference>
<dbReference type="Pfam" id="PF20684">
    <property type="entry name" value="Fung_rhodopsin"/>
    <property type="match status" value="1"/>
</dbReference>
<gene>
    <name evidence="8" type="ORF">FPOA_11028</name>
</gene>
<evidence type="ECO:0000313" key="8">
    <source>
        <dbReference type="EMBL" id="OBS19304.1"/>
    </source>
</evidence>
<dbReference type="GO" id="GO:0007021">
    <property type="term" value="P:tubulin complex assembly"/>
    <property type="evidence" value="ECO:0007669"/>
    <property type="project" value="InterPro"/>
</dbReference>